<keyword evidence="3" id="KW-0560">Oxidoreductase</keyword>
<evidence type="ECO:0000313" key="6">
    <source>
        <dbReference type="EMBL" id="CUU55452.1"/>
    </source>
</evidence>
<dbReference type="EMBL" id="FAOZ01000005">
    <property type="protein sequence ID" value="CUU55452.1"/>
    <property type="molecule type" value="Genomic_DNA"/>
</dbReference>
<dbReference type="Pfam" id="PF00296">
    <property type="entry name" value="Bac_luciferase"/>
    <property type="match status" value="1"/>
</dbReference>
<accession>A0A0S4QKW9</accession>
<reference evidence="7" key="1">
    <citation type="submission" date="2015-11" db="EMBL/GenBank/DDBJ databases">
        <authorList>
            <person name="Varghese N."/>
        </authorList>
    </citation>
    <scope>NUCLEOTIDE SEQUENCE [LARGE SCALE GENOMIC DNA]</scope>
    <source>
        <strain evidence="7">DSM 45899</strain>
    </source>
</reference>
<keyword evidence="4 6" id="KW-0503">Monooxygenase</keyword>
<keyword evidence="7" id="KW-1185">Reference proteome</keyword>
<dbReference type="PANTHER" id="PTHR42847:SF4">
    <property type="entry name" value="ALKANESULFONATE MONOOXYGENASE-RELATED"/>
    <property type="match status" value="1"/>
</dbReference>
<dbReference type="GO" id="GO:0008726">
    <property type="term" value="F:alkanesulfonate monooxygenase activity"/>
    <property type="evidence" value="ECO:0007669"/>
    <property type="project" value="TreeGrafter"/>
</dbReference>
<proteinExistence type="predicted"/>
<evidence type="ECO:0000256" key="4">
    <source>
        <dbReference type="ARBA" id="ARBA00023033"/>
    </source>
</evidence>
<evidence type="ECO:0000256" key="3">
    <source>
        <dbReference type="ARBA" id="ARBA00023002"/>
    </source>
</evidence>
<evidence type="ECO:0000313" key="7">
    <source>
        <dbReference type="Proteomes" id="UP000198802"/>
    </source>
</evidence>
<dbReference type="InterPro" id="IPR050172">
    <property type="entry name" value="SsuD_RutA_monooxygenase"/>
</dbReference>
<dbReference type="SUPFAM" id="SSF51679">
    <property type="entry name" value="Bacterial luciferase-like"/>
    <property type="match status" value="1"/>
</dbReference>
<feature type="domain" description="Luciferase-like" evidence="5">
    <location>
        <begin position="12"/>
        <end position="242"/>
    </location>
</feature>
<evidence type="ECO:0000256" key="1">
    <source>
        <dbReference type="ARBA" id="ARBA00022630"/>
    </source>
</evidence>
<dbReference type="PANTHER" id="PTHR42847">
    <property type="entry name" value="ALKANESULFONATE MONOOXYGENASE"/>
    <property type="match status" value="1"/>
</dbReference>
<evidence type="ECO:0000256" key="2">
    <source>
        <dbReference type="ARBA" id="ARBA00022643"/>
    </source>
</evidence>
<name>A0A0S4QKW9_9ACTN</name>
<keyword evidence="1" id="KW-0285">Flavoprotein</keyword>
<dbReference type="Proteomes" id="UP000198802">
    <property type="component" value="Unassembled WGS sequence"/>
</dbReference>
<dbReference type="GO" id="GO:0046306">
    <property type="term" value="P:alkanesulfonate catabolic process"/>
    <property type="evidence" value="ECO:0007669"/>
    <property type="project" value="TreeGrafter"/>
</dbReference>
<dbReference type="Gene3D" id="3.20.20.30">
    <property type="entry name" value="Luciferase-like domain"/>
    <property type="match status" value="1"/>
</dbReference>
<sequence>MLPVFGTIDGNIRPSSIAEAAVYGEQHDLDGLWLGDHLVHPLPLLESIVTLEHVASMTTRVRIGTSVMLLALRNPLAAAKQLATIAAYHPERLTLGVGVGGEHPAEFRASGVPLDQRAARLEQSVLLLRELWSGEPVTADGPLQGVRIAPIPPRIPLLFGGHTPPALRRAARLGDAWVGFYKDVDGFRAARDTIVLERKRLGLEGVDFPVGMVLPTLITERDTGADARAAEFMRGASTKNFQTDPAQFVLAGTPERVVARLAEYHAAGCGHFILAILDQGQAYLEQLSAVCAQVLPAVRSWGSG</sequence>
<dbReference type="InterPro" id="IPR011251">
    <property type="entry name" value="Luciferase-like_dom"/>
</dbReference>
<dbReference type="InterPro" id="IPR036661">
    <property type="entry name" value="Luciferase-like_sf"/>
</dbReference>
<evidence type="ECO:0000259" key="5">
    <source>
        <dbReference type="Pfam" id="PF00296"/>
    </source>
</evidence>
<gene>
    <name evidence="6" type="ORF">Ga0074812_105102</name>
</gene>
<dbReference type="AlphaFoldDB" id="A0A0S4QKW9"/>
<keyword evidence="2" id="KW-0288">FMN</keyword>
<organism evidence="6 7">
    <name type="scientific">Parafrankia irregularis</name>
    <dbReference type="NCBI Taxonomy" id="795642"/>
    <lineage>
        <taxon>Bacteria</taxon>
        <taxon>Bacillati</taxon>
        <taxon>Actinomycetota</taxon>
        <taxon>Actinomycetes</taxon>
        <taxon>Frankiales</taxon>
        <taxon>Frankiaceae</taxon>
        <taxon>Parafrankia</taxon>
    </lineage>
</organism>
<protein>
    <submittedName>
        <fullName evidence="6">Flavin-dependent oxidoreductase, luciferase family (Includes alkanesulfonate monooxygenase SsuD and methylene tetrahydromethanopterin reductase)</fullName>
    </submittedName>
</protein>